<proteinExistence type="predicted"/>
<evidence type="ECO:0000256" key="1">
    <source>
        <dbReference type="SAM" id="MobiDB-lite"/>
    </source>
</evidence>
<feature type="compositionally biased region" description="Basic and acidic residues" evidence="1">
    <location>
        <begin position="51"/>
        <end position="64"/>
    </location>
</feature>
<organism evidence="2">
    <name type="scientific">Mesocestoides corti</name>
    <name type="common">Flatworm</name>
    <dbReference type="NCBI Taxonomy" id="53468"/>
    <lineage>
        <taxon>Eukaryota</taxon>
        <taxon>Metazoa</taxon>
        <taxon>Spiralia</taxon>
        <taxon>Lophotrochozoa</taxon>
        <taxon>Platyhelminthes</taxon>
        <taxon>Cestoda</taxon>
        <taxon>Eucestoda</taxon>
        <taxon>Cyclophyllidea</taxon>
        <taxon>Mesocestoididae</taxon>
        <taxon>Mesocestoides</taxon>
    </lineage>
</organism>
<feature type="compositionally biased region" description="Polar residues" evidence="1">
    <location>
        <begin position="167"/>
        <end position="178"/>
    </location>
</feature>
<sequence length="189" mass="21696">MIHVAPDGHMPFVSDSKRSSSVKIKPMYLPVPSYSKISQRSRAKTPLNGQMERRRHESGDDSCTDVKPKENILFEVFVRLRKYIRALTHEKRRGRPHKIVSRPNTAANVRSSRPLPVQRSHPPLRTHYAFKIVHNFNVLEAIIEEPDENICYGIDEMTIGEVPSDEQFAQNTSSQSENLRLDNSENPHT</sequence>
<protein>
    <submittedName>
        <fullName evidence="2">Uncharacterized protein</fullName>
    </submittedName>
</protein>
<feature type="compositionally biased region" description="Basic and acidic residues" evidence="1">
    <location>
        <begin position="179"/>
        <end position="189"/>
    </location>
</feature>
<dbReference type="AlphaFoldDB" id="A0A5K3FHI9"/>
<name>A0A5K3FHI9_MESCO</name>
<feature type="region of interest" description="Disordered" evidence="1">
    <location>
        <begin position="167"/>
        <end position="189"/>
    </location>
</feature>
<dbReference type="WBParaSite" id="MCU_007871-RA">
    <property type="protein sequence ID" value="MCU_007871-RA"/>
    <property type="gene ID" value="MCU_007871"/>
</dbReference>
<evidence type="ECO:0000313" key="2">
    <source>
        <dbReference type="WBParaSite" id="MCU_007871-RA"/>
    </source>
</evidence>
<accession>A0A5K3FHI9</accession>
<feature type="region of interest" description="Disordered" evidence="1">
    <location>
        <begin position="36"/>
        <end position="64"/>
    </location>
</feature>
<reference evidence="2" key="1">
    <citation type="submission" date="2019-11" db="UniProtKB">
        <authorList>
            <consortium name="WormBaseParasite"/>
        </authorList>
    </citation>
    <scope>IDENTIFICATION</scope>
</reference>